<dbReference type="Proteomes" id="UP000626092">
    <property type="component" value="Unassembled WGS sequence"/>
</dbReference>
<dbReference type="InterPro" id="IPR014807">
    <property type="entry name" value="Coa1"/>
</dbReference>
<name>A0A834M1R8_RHOSS</name>
<proteinExistence type="predicted"/>
<organism evidence="2 3">
    <name type="scientific">Rhododendron simsii</name>
    <name type="common">Sims's rhododendron</name>
    <dbReference type="NCBI Taxonomy" id="118357"/>
    <lineage>
        <taxon>Eukaryota</taxon>
        <taxon>Viridiplantae</taxon>
        <taxon>Streptophyta</taxon>
        <taxon>Embryophyta</taxon>
        <taxon>Tracheophyta</taxon>
        <taxon>Spermatophyta</taxon>
        <taxon>Magnoliopsida</taxon>
        <taxon>eudicotyledons</taxon>
        <taxon>Gunneridae</taxon>
        <taxon>Pentapetalae</taxon>
        <taxon>asterids</taxon>
        <taxon>Ericales</taxon>
        <taxon>Ericaceae</taxon>
        <taxon>Ericoideae</taxon>
        <taxon>Rhodoreae</taxon>
        <taxon>Rhododendron</taxon>
    </lineage>
</organism>
<sequence length="233" mass="25870">MKGGLTTWAVRVPLYTHTQRERDRERERRKDAREEANLLPEENSNIAAVKVIMSLDVLAKSAEEPRSSPWGRRVVSGALICLTGGVALSALNDLYIYHGCSSKAMERASKNQAIIDAIGEPIVRGPWYNASLAVAHRRHSVSCTFPVSGPQGTGTVQFKAIRTGDDTWYSFLLPRDWEVLIMEALLHVPSNEEKQRTFRVNLLDNIPSPATVACIDCRSPESAVVREEVKSSN</sequence>
<feature type="compositionally biased region" description="Basic and acidic residues" evidence="1">
    <location>
        <begin position="18"/>
        <end position="36"/>
    </location>
</feature>
<dbReference type="AlphaFoldDB" id="A0A834M1R8"/>
<comment type="caution">
    <text evidence="2">The sequence shown here is derived from an EMBL/GenBank/DDBJ whole genome shotgun (WGS) entry which is preliminary data.</text>
</comment>
<keyword evidence="3" id="KW-1185">Reference proteome</keyword>
<evidence type="ECO:0008006" key="4">
    <source>
        <dbReference type="Google" id="ProtNLM"/>
    </source>
</evidence>
<accession>A0A834M1R8</accession>
<evidence type="ECO:0000313" key="2">
    <source>
        <dbReference type="EMBL" id="KAF7153898.1"/>
    </source>
</evidence>
<evidence type="ECO:0000313" key="3">
    <source>
        <dbReference type="Proteomes" id="UP000626092"/>
    </source>
</evidence>
<feature type="region of interest" description="Disordered" evidence="1">
    <location>
        <begin position="18"/>
        <end position="37"/>
    </location>
</feature>
<reference evidence="2" key="1">
    <citation type="submission" date="2019-11" db="EMBL/GenBank/DDBJ databases">
        <authorList>
            <person name="Liu Y."/>
            <person name="Hou J."/>
            <person name="Li T.-Q."/>
            <person name="Guan C.-H."/>
            <person name="Wu X."/>
            <person name="Wu H.-Z."/>
            <person name="Ling F."/>
            <person name="Zhang R."/>
            <person name="Shi X.-G."/>
            <person name="Ren J.-P."/>
            <person name="Chen E.-F."/>
            <person name="Sun J.-M."/>
        </authorList>
    </citation>
    <scope>NUCLEOTIDE SEQUENCE</scope>
    <source>
        <strain evidence="2">Adult_tree_wgs_1</strain>
        <tissue evidence="2">Leaves</tissue>
    </source>
</reference>
<dbReference type="PANTHER" id="PTHR35114:SF1">
    <property type="entry name" value="CYTOCHROME OXIDASE COMPLEX ASSEMBLY PROTEIN"/>
    <property type="match status" value="1"/>
</dbReference>
<dbReference type="Pfam" id="PF08695">
    <property type="entry name" value="Coa1"/>
    <property type="match status" value="1"/>
</dbReference>
<dbReference type="PANTHER" id="PTHR35114">
    <property type="entry name" value="CYTOCHROME OXIDASE COMPLEX ASSEMBLY PROTEIN"/>
    <property type="match status" value="1"/>
</dbReference>
<protein>
    <recommendedName>
        <fullName evidence="4">Mitochondrial import inner membrane translocase subunit Tim21</fullName>
    </recommendedName>
</protein>
<dbReference type="EMBL" id="WJXA01000001">
    <property type="protein sequence ID" value="KAF7153898.1"/>
    <property type="molecule type" value="Genomic_DNA"/>
</dbReference>
<evidence type="ECO:0000256" key="1">
    <source>
        <dbReference type="SAM" id="MobiDB-lite"/>
    </source>
</evidence>
<dbReference type="OrthoDB" id="535599at2759"/>
<gene>
    <name evidence="2" type="ORF">RHSIM_Rhsim01G0260600</name>
</gene>